<gene>
    <name evidence="10" type="ORF">PODLI_1B003580</name>
</gene>
<accession>A0AA35KWN9</accession>
<evidence type="ECO:0000313" key="11">
    <source>
        <dbReference type="Proteomes" id="UP001178461"/>
    </source>
</evidence>
<dbReference type="GO" id="GO:0005886">
    <property type="term" value="C:plasma membrane"/>
    <property type="evidence" value="ECO:0007669"/>
    <property type="project" value="TreeGrafter"/>
</dbReference>
<feature type="domain" description="Ig-like" evidence="9">
    <location>
        <begin position="714"/>
        <end position="799"/>
    </location>
</feature>
<dbReference type="InterPro" id="IPR007110">
    <property type="entry name" value="Ig-like_dom"/>
</dbReference>
<feature type="signal peptide" evidence="8">
    <location>
        <begin position="1"/>
        <end position="17"/>
    </location>
</feature>
<feature type="transmembrane region" description="Helical" evidence="7">
    <location>
        <begin position="1658"/>
        <end position="1683"/>
    </location>
</feature>
<sequence>MPLLFFLFAFSSYVAQAFGSWAVTTPEHLWSVKDSCVFIPCTFSYPSNVAAPNGITAIWYKDITGQKALVYHSATPGSVEGRFQGRTELLGDPLQRNCTLLLRGVTTADAGKYTFRFEISEGNRWSDQKGVVLTVTDSVDIPTIASPDDLREGMEVSFSCSSPYTCPYDSISMRWLGYDTTTSLVSKTLQLDTAASLRKQTLTTSLTWKDHNRELSCEVSVGEQVATGRITLNVKHPPKGVKVSLNPSSKNIRVGDEVSLTCTVDSSNPEVTAYRWFKDGVSCGSKPLKTISSAAREDYGLYHCEAENSVGTGVAEGVTLYVFSAVLSISPSSSVREGETVTLTCDVPGEDKQEIHYSWYKNNIWIKEGSARILVFHEVSVGDTGYYSCKVQNDKGSETSQAIGLSVFYPPRAPSLSLFQETQEGQLAIIYCTVDSNPQSALSLYRDKRLIATTSSHSAPSQRISISTTRNSLKLEIQKVVPEDQGEYQCVASNAYGNATTARFFGAQTARVVASPSQELPEGERVTLTCMSTLGPGDGTTYTWYKNAKWLQEGVESSLVFPALASGDAGTFHCVARNEKASSTSPAITLRVLYAPKQPVLRSFLETQGGYLGVIQCTVDSEPASEITLRKGDTLIGSTTIAHSSADPRVSVIQSYNTLKVTIKGVRLEDEGKYLCSAQNRYGQSTASMDFTAESKSQRFDKLSVHLSKMSPPPNGAARITISPFSEVREGEAVQLSCEVSSDNTTSSNYTWYKDDLPLPEARGDSLEFQKVSRGDSGNYRCQVENEKASKSSTAATLSVLYPPGKPRASVFAEMERGRVAIFQCSVDSNPPAQLVLYKGGEVVASSSSVNSAASQRVSITAAPNAMRVEMRNIEPQDEGSYNITATNTYGSSSRLVYFRVQTARVLALPSPELLEGEALTLSCDVMGSAPKESTFSWYKNSKRLQESDASTLTFKAITSSDAGSYHCKAHMLDEASTSISLAISITVFYPPRKPQVTSFLQTQGRQVAVIHCSTQSEPQSQLAIYKGAELLASTINSGKVAPNQRVSVSASYNSLRVEISNVVMEDEGEYFCFAGNVHGNASSSVTFIAETAKIWISPPDVLEGNAVNLTCAADSNTAGDPHYTWYKNNRWYAEGASNMLSLPHATVADAGSYYCTVKNQERVRNSSLGTLNVLYPPRNAWVKSFLETQKGMLAIIVCSVESNPGSVLSLLRGSEVLASSSFQASRAPNHRLSAAASPNSLRLEIKDVSLDDEGMYECLASNGIGKTSTSLDFTVATTRVVIKPVSEVREGDRVSLVCEDRSSPSTAVYTWYKNSRWLSEGSAPSLIFQAVATSDVGSYSCQVQNKRGTRKSPPAALRVLYAPKKPSLTSFLETQSGSQAIIECTVESHPPSDVTLYREGVILASSRRSGTLPTQRLIVHSAHNALKVEIKDLRLEDNGQYRCSAKNTYGETTASMRFNVENARVTIEPSPDVQEGAMANMTCVVVSQATGEMNYTWYKNSKWLQGGPERSLLLVGVARDDAGSYHCQAEGRTGTVTSALVILNVLYAPSTPAISAYLDNQNGKVGIIDCKVDSHPRSLLALYKGDRLLADTNHSHAIAGLRFAMFPSYNSLRVEIQDVTPEDSGHYVCQASNPLGKTASAVGFSAETLSDLHLFKILAGVFFALTCAALLCGLALGMQTYWTRINEECKRRKQQKNKKAEAAAGAEDRDETVQLSEENPGTPPAGRFCLSYRKLRAKTEIPPQEEPSEQSCTSAL</sequence>
<dbReference type="Pfam" id="PF13895">
    <property type="entry name" value="Ig_2"/>
    <property type="match status" value="6"/>
</dbReference>
<dbReference type="InterPro" id="IPR003598">
    <property type="entry name" value="Ig_sub2"/>
</dbReference>
<evidence type="ECO:0000256" key="7">
    <source>
        <dbReference type="SAM" id="Phobius"/>
    </source>
</evidence>
<dbReference type="EMBL" id="OX395134">
    <property type="protein sequence ID" value="CAI5784962.1"/>
    <property type="molecule type" value="Genomic_DNA"/>
</dbReference>
<dbReference type="InterPro" id="IPR013783">
    <property type="entry name" value="Ig-like_fold"/>
</dbReference>
<dbReference type="Pfam" id="PF07679">
    <property type="entry name" value="I-set"/>
    <property type="match status" value="4"/>
</dbReference>
<dbReference type="GO" id="GO:0075512">
    <property type="term" value="P:clathrin-dependent endocytosis of virus by host cell"/>
    <property type="evidence" value="ECO:0007669"/>
    <property type="project" value="TreeGrafter"/>
</dbReference>
<feature type="domain" description="Ig-like" evidence="9">
    <location>
        <begin position="807"/>
        <end position="902"/>
    </location>
</feature>
<dbReference type="SMART" id="SM00406">
    <property type="entry name" value="IGv"/>
    <property type="match status" value="5"/>
</dbReference>
<keyword evidence="5" id="KW-1015">Disulfide bond</keyword>
<feature type="region of interest" description="Disordered" evidence="6">
    <location>
        <begin position="1700"/>
        <end position="1729"/>
    </location>
</feature>
<name>A0AA35KWN9_9SAUR</name>
<dbReference type="GO" id="GO:0005769">
    <property type="term" value="C:early endosome"/>
    <property type="evidence" value="ECO:0007669"/>
    <property type="project" value="TreeGrafter"/>
</dbReference>
<proteinExistence type="predicted"/>
<feature type="domain" description="Ig-like" evidence="9">
    <location>
        <begin position="510"/>
        <end position="589"/>
    </location>
</feature>
<dbReference type="Proteomes" id="UP001178461">
    <property type="component" value="Chromosome 9"/>
</dbReference>
<feature type="domain" description="Ig-like" evidence="9">
    <location>
        <begin position="904"/>
        <end position="985"/>
    </location>
</feature>
<feature type="domain" description="Ig-like" evidence="9">
    <location>
        <begin position="1178"/>
        <end position="1275"/>
    </location>
</feature>
<feature type="domain" description="Ig-like" evidence="9">
    <location>
        <begin position="142"/>
        <end position="233"/>
    </location>
</feature>
<evidence type="ECO:0000256" key="4">
    <source>
        <dbReference type="ARBA" id="ARBA00023136"/>
    </source>
</evidence>
<dbReference type="InterPro" id="IPR036179">
    <property type="entry name" value="Ig-like_dom_sf"/>
</dbReference>
<evidence type="ECO:0000256" key="8">
    <source>
        <dbReference type="SAM" id="SignalP"/>
    </source>
</evidence>
<feature type="domain" description="Ig-like" evidence="9">
    <location>
        <begin position="1553"/>
        <end position="1651"/>
    </location>
</feature>
<protein>
    <submittedName>
        <fullName evidence="10">Sialoadhesin isoform X1</fullName>
    </submittedName>
</protein>
<dbReference type="InterPro" id="IPR013098">
    <property type="entry name" value="Ig_I-set"/>
</dbReference>
<feature type="domain" description="Ig-like" evidence="9">
    <location>
        <begin position="1464"/>
        <end position="1538"/>
    </location>
</feature>
<organism evidence="10 11">
    <name type="scientific">Podarcis lilfordi</name>
    <name type="common">Lilford's wall lizard</name>
    <dbReference type="NCBI Taxonomy" id="74358"/>
    <lineage>
        <taxon>Eukaryota</taxon>
        <taxon>Metazoa</taxon>
        <taxon>Chordata</taxon>
        <taxon>Craniata</taxon>
        <taxon>Vertebrata</taxon>
        <taxon>Euteleostomi</taxon>
        <taxon>Lepidosauria</taxon>
        <taxon>Squamata</taxon>
        <taxon>Bifurcata</taxon>
        <taxon>Unidentata</taxon>
        <taxon>Episquamata</taxon>
        <taxon>Laterata</taxon>
        <taxon>Lacertibaenia</taxon>
        <taxon>Lacertidae</taxon>
        <taxon>Podarcis</taxon>
    </lineage>
</organism>
<evidence type="ECO:0000259" key="9">
    <source>
        <dbReference type="PROSITE" id="PS50835"/>
    </source>
</evidence>
<evidence type="ECO:0000256" key="5">
    <source>
        <dbReference type="ARBA" id="ARBA00023157"/>
    </source>
</evidence>
<dbReference type="PANTHER" id="PTHR47243:SF1">
    <property type="entry name" value="SIALOADHESIN"/>
    <property type="match status" value="1"/>
</dbReference>
<dbReference type="GO" id="GO:0046790">
    <property type="term" value="F:virion binding"/>
    <property type="evidence" value="ECO:0007669"/>
    <property type="project" value="TreeGrafter"/>
</dbReference>
<dbReference type="Pfam" id="PF08205">
    <property type="entry name" value="C2-set_2"/>
    <property type="match status" value="1"/>
</dbReference>
<dbReference type="Gene3D" id="2.60.40.10">
    <property type="entry name" value="Immunoglobulins"/>
    <property type="match status" value="17"/>
</dbReference>
<dbReference type="InterPro" id="IPR013106">
    <property type="entry name" value="Ig_V-set"/>
</dbReference>
<feature type="domain" description="Ig-like" evidence="9">
    <location>
        <begin position="599"/>
        <end position="692"/>
    </location>
</feature>
<feature type="domain" description="Ig-like" evidence="9">
    <location>
        <begin position="238"/>
        <end position="321"/>
    </location>
</feature>
<dbReference type="PROSITE" id="PS50835">
    <property type="entry name" value="IG_LIKE"/>
    <property type="match status" value="16"/>
</dbReference>
<keyword evidence="3 7" id="KW-1133">Transmembrane helix</keyword>
<feature type="domain" description="Ig-like" evidence="9">
    <location>
        <begin position="1367"/>
        <end position="1460"/>
    </location>
</feature>
<feature type="domain" description="Ig-like" evidence="9">
    <location>
        <begin position="1084"/>
        <end position="1173"/>
    </location>
</feature>
<keyword evidence="8" id="KW-0732">Signal</keyword>
<dbReference type="InterPro" id="IPR013162">
    <property type="entry name" value="CD80_C2-set"/>
</dbReference>
<feature type="domain" description="Ig-like" evidence="9">
    <location>
        <begin position="414"/>
        <end position="506"/>
    </location>
</feature>
<evidence type="ECO:0000256" key="1">
    <source>
        <dbReference type="ARBA" id="ARBA00004167"/>
    </source>
</evidence>
<dbReference type="SMART" id="SM00409">
    <property type="entry name" value="IG"/>
    <property type="match status" value="17"/>
</dbReference>
<dbReference type="SMART" id="SM00408">
    <property type="entry name" value="IGc2"/>
    <property type="match status" value="15"/>
</dbReference>
<feature type="domain" description="Ig-like" evidence="9">
    <location>
        <begin position="1279"/>
        <end position="1359"/>
    </location>
</feature>
<dbReference type="PANTHER" id="PTHR47243">
    <property type="entry name" value="SIALOADHESIN"/>
    <property type="match status" value="1"/>
</dbReference>
<reference evidence="10" key="1">
    <citation type="submission" date="2022-12" db="EMBL/GenBank/DDBJ databases">
        <authorList>
            <person name="Alioto T."/>
            <person name="Alioto T."/>
            <person name="Gomez Garrido J."/>
        </authorList>
    </citation>
    <scope>NUCLEOTIDE SEQUENCE</scope>
</reference>
<dbReference type="Pfam" id="PF07686">
    <property type="entry name" value="V-set"/>
    <property type="match status" value="1"/>
</dbReference>
<dbReference type="CDD" id="cd00096">
    <property type="entry name" value="Ig"/>
    <property type="match status" value="5"/>
</dbReference>
<keyword evidence="4 7" id="KW-0472">Membrane</keyword>
<keyword evidence="2 7" id="KW-0812">Transmembrane</keyword>
<evidence type="ECO:0000256" key="6">
    <source>
        <dbReference type="SAM" id="MobiDB-lite"/>
    </source>
</evidence>
<feature type="domain" description="Ig-like" evidence="9">
    <location>
        <begin position="324"/>
        <end position="406"/>
    </location>
</feature>
<dbReference type="Pfam" id="PF13927">
    <property type="entry name" value="Ig_3"/>
    <property type="match status" value="3"/>
</dbReference>
<evidence type="ECO:0000256" key="3">
    <source>
        <dbReference type="ARBA" id="ARBA00022989"/>
    </source>
</evidence>
<feature type="chain" id="PRO_5041282736" evidence="8">
    <location>
        <begin position="18"/>
        <end position="1757"/>
    </location>
</feature>
<dbReference type="GO" id="GO:0005770">
    <property type="term" value="C:late endosome"/>
    <property type="evidence" value="ECO:0007669"/>
    <property type="project" value="TreeGrafter"/>
</dbReference>
<comment type="subcellular location">
    <subcellularLocation>
        <location evidence="1">Membrane</location>
        <topology evidence="1">Single-pass membrane protein</topology>
    </subcellularLocation>
</comment>
<dbReference type="SUPFAM" id="SSF48726">
    <property type="entry name" value="Immunoglobulin"/>
    <property type="match status" value="15"/>
</dbReference>
<evidence type="ECO:0000256" key="2">
    <source>
        <dbReference type="ARBA" id="ARBA00022692"/>
    </source>
</evidence>
<evidence type="ECO:0000313" key="10">
    <source>
        <dbReference type="EMBL" id="CAI5784962.1"/>
    </source>
</evidence>
<feature type="domain" description="Ig-like" evidence="9">
    <location>
        <begin position="995"/>
        <end position="1077"/>
    </location>
</feature>
<dbReference type="FunFam" id="2.60.40.10:FF:000921">
    <property type="entry name" value="sialoadhesin isoform X1"/>
    <property type="match status" value="2"/>
</dbReference>
<dbReference type="InterPro" id="IPR003599">
    <property type="entry name" value="Ig_sub"/>
</dbReference>
<keyword evidence="11" id="KW-1185">Reference proteome</keyword>